<reference evidence="5 6" key="1">
    <citation type="journal article" date="2001" name="Proc. Natl. Acad. Sci. U.S.A.">
        <title>Complete genomic sequence of Pasteurella multocida Pm70.</title>
        <authorList>
            <person name="May B.J."/>
            <person name="Zhang Q."/>
            <person name="Li L.L."/>
            <person name="Paustian M.L."/>
            <person name="Whittam T.S."/>
            <person name="Kapur V."/>
        </authorList>
    </citation>
    <scope>NUCLEOTIDE SEQUENCE [LARGE SCALE GENOMIC DNA]</scope>
    <source>
        <strain evidence="5 6">Pm70</strain>
    </source>
</reference>
<evidence type="ECO:0008006" key="7">
    <source>
        <dbReference type="Google" id="ProtNLM"/>
    </source>
</evidence>
<dbReference type="AlphaFoldDB" id="Q9CKG7"/>
<evidence type="ECO:0000256" key="1">
    <source>
        <dbReference type="ARBA" id="ARBA00004196"/>
    </source>
</evidence>
<dbReference type="PANTHER" id="PTHR33376:SF4">
    <property type="entry name" value="SIALIC ACID-BINDING PERIPLASMIC PROTEIN SIAP"/>
    <property type="match status" value="1"/>
</dbReference>
<dbReference type="InterPro" id="IPR004682">
    <property type="entry name" value="TRAP_DctP"/>
</dbReference>
<comment type="similarity">
    <text evidence="2">Belongs to the bacterial solute-binding protein 7 family.</text>
</comment>
<dbReference type="Gene3D" id="3.40.190.170">
    <property type="entry name" value="Bacterial extracellular solute-binding protein, family 7"/>
    <property type="match status" value="1"/>
</dbReference>
<name>Q9CKG7_PASMU</name>
<accession>Q9CKG7</accession>
<keyword evidence="3" id="KW-0813">Transport</keyword>
<dbReference type="Proteomes" id="UP000000809">
    <property type="component" value="Chromosome"/>
</dbReference>
<dbReference type="HOGENOM" id="CLU_036176_1_1_6"/>
<evidence type="ECO:0000313" key="6">
    <source>
        <dbReference type="Proteomes" id="UP000000809"/>
    </source>
</evidence>
<dbReference type="EnsemblBacteria" id="AAK03735">
    <property type="protein sequence ID" value="AAK03735"/>
    <property type="gene ID" value="PM1651"/>
</dbReference>
<dbReference type="EMBL" id="AE004439">
    <property type="protein sequence ID" value="AAK03735.1"/>
    <property type="molecule type" value="Genomic_DNA"/>
</dbReference>
<keyword evidence="6" id="KW-1185">Reference proteome</keyword>
<dbReference type="Pfam" id="PF03480">
    <property type="entry name" value="DctP"/>
    <property type="match status" value="1"/>
</dbReference>
<dbReference type="GO" id="GO:0030288">
    <property type="term" value="C:outer membrane-bounded periplasmic space"/>
    <property type="evidence" value="ECO:0007669"/>
    <property type="project" value="InterPro"/>
</dbReference>
<evidence type="ECO:0000256" key="3">
    <source>
        <dbReference type="ARBA" id="ARBA00022448"/>
    </source>
</evidence>
<comment type="subcellular location">
    <subcellularLocation>
        <location evidence="1">Cell envelope</location>
    </subcellularLocation>
</comment>
<evidence type="ECO:0000313" key="5">
    <source>
        <dbReference type="EMBL" id="AAK03735.1"/>
    </source>
</evidence>
<dbReference type="InterPro" id="IPR038404">
    <property type="entry name" value="TRAP_DctP_sf"/>
</dbReference>
<dbReference type="CDD" id="cd13603">
    <property type="entry name" value="PBP2_TRAP_Siap_TeaA_like"/>
    <property type="match status" value="1"/>
</dbReference>
<proteinExistence type="inferred from homology"/>
<dbReference type="NCBIfam" id="NF037995">
    <property type="entry name" value="TRAP_S1"/>
    <property type="match status" value="1"/>
</dbReference>
<evidence type="ECO:0000256" key="2">
    <source>
        <dbReference type="ARBA" id="ARBA00009023"/>
    </source>
</evidence>
<dbReference type="KEGG" id="pmu:PM1651"/>
<dbReference type="NCBIfam" id="TIGR00787">
    <property type="entry name" value="dctP"/>
    <property type="match status" value="1"/>
</dbReference>
<evidence type="ECO:0000256" key="4">
    <source>
        <dbReference type="ARBA" id="ARBA00022729"/>
    </source>
</evidence>
<dbReference type="SUPFAM" id="SSF53850">
    <property type="entry name" value="Periplasmic binding protein-like II"/>
    <property type="match status" value="1"/>
</dbReference>
<protein>
    <recommendedName>
        <fullName evidence="7">C4-dicarboxylate ABC transporter</fullName>
    </recommendedName>
</protein>
<keyword evidence="4" id="KW-0732">Signal</keyword>
<organism evidence="5 6">
    <name type="scientific">Pasteurella multocida (strain Pm70)</name>
    <dbReference type="NCBI Taxonomy" id="272843"/>
    <lineage>
        <taxon>Bacteria</taxon>
        <taxon>Pseudomonadati</taxon>
        <taxon>Pseudomonadota</taxon>
        <taxon>Gammaproteobacteria</taxon>
        <taxon>Pasteurellales</taxon>
        <taxon>Pasteurellaceae</taxon>
        <taxon>Pasteurella</taxon>
    </lineage>
</organism>
<dbReference type="PANTHER" id="PTHR33376">
    <property type="match status" value="1"/>
</dbReference>
<sequence length="334" mass="37650">METFTMSTSLLKRLTIVASLSLLFANSILAKDLVVSTTASLGSLQYDTTKYFVDVTNQKLSEAKLDYRLNFFGSGQLGNDKDTQQKLKLGTIDIALLSSTLATNIPQMAIFELPFLITNRQQLNKIEQQVFYPFVAPEVEKKGYKIIGLWENGFRSITNNTRPINRPEDLKGLKIRTPSSSWRLKMFKAWGANPTPIPFGDVFIGLRTGVIDGQENPLTNIYAAKLQEVQKYLSITNHVYSPAYLTVGKNTYQKLPENVRKIIEAGAKEAQTWGYQEAEKRESELEKKLVESGMTLNNANIQAFIEASQPIYDEFISEVPNGKELLEKMKDTLK</sequence>
<dbReference type="GO" id="GO:0055085">
    <property type="term" value="P:transmembrane transport"/>
    <property type="evidence" value="ECO:0007669"/>
    <property type="project" value="InterPro"/>
</dbReference>
<dbReference type="STRING" id="272843.PM1651"/>
<dbReference type="InterPro" id="IPR018389">
    <property type="entry name" value="DctP_fam"/>
</dbReference>
<gene>
    <name evidence="5" type="ordered locus">PM1651</name>
</gene>